<keyword evidence="1" id="KW-0812">Transmembrane</keyword>
<dbReference type="EC" id="3.1.11.5" evidence="2"/>
<dbReference type="EC" id="6.3.2.25" evidence="2"/>
<gene>
    <name evidence="2" type="ORF">IMG5_195550</name>
</gene>
<keyword evidence="3" id="KW-1185">Reference proteome</keyword>
<dbReference type="SUPFAM" id="SSF56059">
    <property type="entry name" value="Glutathione synthetase ATP-binding domain-like"/>
    <property type="match status" value="1"/>
</dbReference>
<dbReference type="GO" id="GO:0004835">
    <property type="term" value="F:tubulin-tyrosine ligase activity"/>
    <property type="evidence" value="ECO:0007669"/>
    <property type="project" value="UniProtKB-EC"/>
</dbReference>
<dbReference type="EMBL" id="GL984358">
    <property type="protein sequence ID" value="EGR27473.1"/>
    <property type="molecule type" value="Genomic_DNA"/>
</dbReference>
<dbReference type="InterPro" id="IPR004344">
    <property type="entry name" value="TTL/TTLL_fam"/>
</dbReference>
<evidence type="ECO:0000313" key="2">
    <source>
        <dbReference type="EMBL" id="EGR27473.1"/>
    </source>
</evidence>
<keyword evidence="1" id="KW-1133">Transmembrane helix</keyword>
<dbReference type="PANTHER" id="PTHR46069">
    <property type="entry name" value="TUBULIN TYROSINE LIGASE"/>
    <property type="match status" value="1"/>
</dbReference>
<dbReference type="Pfam" id="PF03133">
    <property type="entry name" value="TTL"/>
    <property type="match status" value="1"/>
</dbReference>
<dbReference type="AlphaFoldDB" id="G0R4Y9"/>
<dbReference type="STRING" id="857967.G0R4Y9"/>
<keyword evidence="2" id="KW-0436">Ligase</keyword>
<organism evidence="2 3">
    <name type="scientific">Ichthyophthirius multifiliis</name>
    <name type="common">White spot disease agent</name>
    <name type="synonym">Ich</name>
    <dbReference type="NCBI Taxonomy" id="5932"/>
    <lineage>
        <taxon>Eukaryota</taxon>
        <taxon>Sar</taxon>
        <taxon>Alveolata</taxon>
        <taxon>Ciliophora</taxon>
        <taxon>Intramacronucleata</taxon>
        <taxon>Oligohymenophorea</taxon>
        <taxon>Hymenostomatida</taxon>
        <taxon>Ophryoglenina</taxon>
        <taxon>Ichthyophthirius</taxon>
    </lineage>
</organism>
<reference evidence="2 3" key="1">
    <citation type="submission" date="2011-07" db="EMBL/GenBank/DDBJ databases">
        <authorList>
            <person name="Coyne R."/>
            <person name="Brami D."/>
            <person name="Johnson J."/>
            <person name="Hostetler J."/>
            <person name="Hannick L."/>
            <person name="Clark T."/>
            <person name="Cassidy-Hanley D."/>
            <person name="Inman J."/>
        </authorList>
    </citation>
    <scope>NUCLEOTIDE SEQUENCE [LARGE SCALE GENOMIC DNA]</scope>
    <source>
        <strain evidence="2 3">G5</strain>
    </source>
</reference>
<dbReference type="InParanoid" id="G0R4Y9"/>
<feature type="transmembrane region" description="Helical" evidence="1">
    <location>
        <begin position="73"/>
        <end position="94"/>
    </location>
</feature>
<dbReference type="PROSITE" id="PS51221">
    <property type="entry name" value="TTL"/>
    <property type="match status" value="1"/>
</dbReference>
<sequence length="853" mass="103708">MLPIFFQKNNKIHITYFFKKNQSKKRGCYQCFLPLFFQLSFLKKYRKNKKAQRIGNIFLLYFCFINEKIKQKYLYNLLVLLYILFIYQSIYIFFFNNLFNFNKFYIFILKKENDFSAQNLRKLQYFINSWFIFTNLKIAKFTNSQKQQKKIFKKINIDKYIDIIFKLPPDFYNYKNSNDNQLGTQKRISKQQAILLKNTEQPKLKKTKDDSISQENQNKYFLKKLEKHNIISKSKHKKSSFSNENNLTLLTSPKQILEKKKGKNYIFFHFFFKQKKDIFQLPKVNILKSFIEPQQKSTQKSQIKKEIKIQQQIYQSPQENQDNTYKVKNKKQKNIKKKIQYYVGEGNNNERIRKLLQKRSWWSECTDKTSFFINFKWQQSSIGYKFDKLTDQNQFKQVVNHFEFHKEITNKQNLIKNLIQFCESNKLNPFETITPLTYVIDFKDDNCEMFLNSFLKFYENNVPQNLKNKINTQYSENIKKLIKQQQITYGIYGSEKYVNHVYVKQTMHESFLDKYNSSYIWILKPTYLNRGRGINMFNSLQQLEKIISNYLEGFEEQPLRKKNERKIQVQKNQEEQKYQIEENLLNTQRSKNQIQQKNTQSILLKSNQFIIQKYIEKPLLLNNRKFDIRVWALLTHELEILFFREGYIRLSSSEFSLRENQIDNQFIHLTNNAIQKFSDNYGQYENGNMWTMNQLWSYLYQINNNFTEQYYKDKILSKIKIIIWITFCSVRKKINMHNRKHCFEIFGYDFLIDSELNIWLLEVNTNPAIDECSNILKKLVPRMIDDALQLTVDKIFQKKNNKNIYKDDQEQKEEEKYSVDGYEDDFNMWQCLKRLHIFYQYIKIGNLQEIQKI</sequence>
<dbReference type="OrthoDB" id="202825at2759"/>
<dbReference type="PANTHER" id="PTHR46069:SF1">
    <property type="entry name" value="CHROMOSOME UNDETERMINED SCAFFOLD_125, WHOLE GENOME SHOTGUN SEQUENCE"/>
    <property type="match status" value="1"/>
</dbReference>
<name>G0R4Y9_ICHMU</name>
<evidence type="ECO:0000256" key="1">
    <source>
        <dbReference type="SAM" id="Phobius"/>
    </source>
</evidence>
<dbReference type="Proteomes" id="UP000008983">
    <property type="component" value="Unassembled WGS sequence"/>
</dbReference>
<dbReference type="OMA" id="TEHTIFD"/>
<keyword evidence="1" id="KW-0472">Membrane</keyword>
<proteinExistence type="predicted"/>
<dbReference type="eggNOG" id="KOG2157">
    <property type="taxonomic scope" value="Eukaryota"/>
</dbReference>
<dbReference type="Gene3D" id="3.30.470.20">
    <property type="entry name" value="ATP-grasp fold, B domain"/>
    <property type="match status" value="1"/>
</dbReference>
<protein>
    <submittedName>
        <fullName evidence="2">Tubulin-tyrosine ligase family protein, putative</fullName>
        <ecNumber evidence="2">3.1.11.5</ecNumber>
        <ecNumber evidence="2">6.3.2.25</ecNumber>
    </submittedName>
</protein>
<dbReference type="GO" id="GO:0008854">
    <property type="term" value="F:exodeoxyribonuclease V activity"/>
    <property type="evidence" value="ECO:0007669"/>
    <property type="project" value="UniProtKB-EC"/>
</dbReference>
<keyword evidence="2" id="KW-0378">Hydrolase</keyword>
<dbReference type="RefSeq" id="XP_004024383.1">
    <property type="nucleotide sequence ID" value="XM_004024334.1"/>
</dbReference>
<dbReference type="GeneID" id="14903536"/>
<accession>G0R4Y9</accession>
<evidence type="ECO:0000313" key="3">
    <source>
        <dbReference type="Proteomes" id="UP000008983"/>
    </source>
</evidence>